<organism evidence="15 16">
    <name type="scientific">Naumannella cuiyingiana</name>
    <dbReference type="NCBI Taxonomy" id="1347891"/>
    <lineage>
        <taxon>Bacteria</taxon>
        <taxon>Bacillati</taxon>
        <taxon>Actinomycetota</taxon>
        <taxon>Actinomycetes</taxon>
        <taxon>Propionibacteriales</taxon>
        <taxon>Propionibacteriaceae</taxon>
        <taxon>Naumannella</taxon>
    </lineage>
</organism>
<comment type="caution">
    <text evidence="15">The sequence shown here is derived from an EMBL/GenBank/DDBJ whole genome shotgun (WGS) entry which is preliminary data.</text>
</comment>
<evidence type="ECO:0000256" key="11">
    <source>
        <dbReference type="ARBA" id="ARBA00023136"/>
    </source>
</evidence>
<dbReference type="AlphaFoldDB" id="A0A7Z0DA51"/>
<dbReference type="InterPro" id="IPR003594">
    <property type="entry name" value="HATPase_dom"/>
</dbReference>
<dbReference type="GO" id="GO:0016036">
    <property type="term" value="P:cellular response to phosphate starvation"/>
    <property type="evidence" value="ECO:0007669"/>
    <property type="project" value="TreeGrafter"/>
</dbReference>
<dbReference type="SUPFAM" id="SSF47384">
    <property type="entry name" value="Homodimeric domain of signal transducing histidine kinase"/>
    <property type="match status" value="1"/>
</dbReference>
<feature type="domain" description="Histidine kinase" evidence="14">
    <location>
        <begin position="158"/>
        <end position="378"/>
    </location>
</feature>
<sequence length="427" mass="45415">MLYVLVGGACLLIGAVIGWYVSRRLAAIEAIETPPALLESPEPEVPDGVSEVLSILRSAAVVVGPHDEVLRSSALARTLGLVRGSRVAVPQLLEQVREVRATRAIRAIDLELSRGRGAPSQFLSVRTAPLGAELVVILAEDRTAARRVEETRRDFVANISHELKTPIGAIALLSEAVADAADDPEAVANFARRMQRESQRLGELVSQIIELSRLQADDPLLAADEVEVDDVLASAVDSCRVDADRRDVALTVTGRRGLVVLGDRVQLTTAIRNLVQNAVSYSDPGARVTVGARQALDGDDDVVDLTVSDNGIGIAPGEAQRIFERFYRVDYARSRDNGGTGLGLSIVKHIAAAHGGQVTVWSKVGQGSTFTVRIPAITDSGVASAESAPRADEPPVGTPPSGEIRQSDEEPAVPRPLVDSTNQEANR</sequence>
<comment type="catalytic activity">
    <reaction evidence="1">
        <text>ATP + protein L-histidine = ADP + protein N-phospho-L-histidine.</text>
        <dbReference type="EC" id="2.7.13.3"/>
    </reaction>
</comment>
<dbReference type="GO" id="GO:0005524">
    <property type="term" value="F:ATP binding"/>
    <property type="evidence" value="ECO:0007669"/>
    <property type="project" value="UniProtKB-KW"/>
</dbReference>
<dbReference type="Pfam" id="PF02518">
    <property type="entry name" value="HATPase_c"/>
    <property type="match status" value="1"/>
</dbReference>
<evidence type="ECO:0000256" key="8">
    <source>
        <dbReference type="ARBA" id="ARBA00022777"/>
    </source>
</evidence>
<dbReference type="PROSITE" id="PS50109">
    <property type="entry name" value="HIS_KIN"/>
    <property type="match status" value="1"/>
</dbReference>
<gene>
    <name evidence="15" type="ORF">GGQ54_002141</name>
</gene>
<keyword evidence="11" id="KW-0472">Membrane</keyword>
<dbReference type="InterPro" id="IPR036890">
    <property type="entry name" value="HATPase_C_sf"/>
</dbReference>
<dbReference type="FunFam" id="1.10.287.130:FF:000008">
    <property type="entry name" value="Two-component sensor histidine kinase"/>
    <property type="match status" value="1"/>
</dbReference>
<evidence type="ECO:0000256" key="7">
    <source>
        <dbReference type="ARBA" id="ARBA00022741"/>
    </source>
</evidence>
<dbReference type="InterPro" id="IPR005467">
    <property type="entry name" value="His_kinase_dom"/>
</dbReference>
<dbReference type="Proteomes" id="UP000527616">
    <property type="component" value="Unassembled WGS sequence"/>
</dbReference>
<dbReference type="InterPro" id="IPR050351">
    <property type="entry name" value="BphY/WalK/GraS-like"/>
</dbReference>
<dbReference type="CDD" id="cd00082">
    <property type="entry name" value="HisKA"/>
    <property type="match status" value="1"/>
</dbReference>
<dbReference type="PANTHER" id="PTHR45453">
    <property type="entry name" value="PHOSPHATE REGULON SENSOR PROTEIN PHOR"/>
    <property type="match status" value="1"/>
</dbReference>
<dbReference type="SMART" id="SM00387">
    <property type="entry name" value="HATPase_c"/>
    <property type="match status" value="1"/>
</dbReference>
<evidence type="ECO:0000313" key="15">
    <source>
        <dbReference type="EMBL" id="NYI71581.1"/>
    </source>
</evidence>
<dbReference type="GO" id="GO:0005886">
    <property type="term" value="C:plasma membrane"/>
    <property type="evidence" value="ECO:0007669"/>
    <property type="project" value="UniProtKB-SubCell"/>
</dbReference>
<keyword evidence="7" id="KW-0547">Nucleotide-binding</keyword>
<protein>
    <recommendedName>
        <fullName evidence="12">Sensor-like histidine kinase SenX3</fullName>
        <ecNumber evidence="3">2.7.13.3</ecNumber>
    </recommendedName>
</protein>
<evidence type="ECO:0000259" key="14">
    <source>
        <dbReference type="PROSITE" id="PS50109"/>
    </source>
</evidence>
<dbReference type="Gene3D" id="3.30.565.10">
    <property type="entry name" value="Histidine kinase-like ATPase, C-terminal domain"/>
    <property type="match status" value="1"/>
</dbReference>
<dbReference type="EMBL" id="JACBZS010000001">
    <property type="protein sequence ID" value="NYI71581.1"/>
    <property type="molecule type" value="Genomic_DNA"/>
</dbReference>
<evidence type="ECO:0000256" key="13">
    <source>
        <dbReference type="SAM" id="MobiDB-lite"/>
    </source>
</evidence>
<dbReference type="EC" id="2.7.13.3" evidence="3"/>
<dbReference type="FunFam" id="3.30.565.10:FF:000006">
    <property type="entry name" value="Sensor histidine kinase WalK"/>
    <property type="match status" value="1"/>
</dbReference>
<evidence type="ECO:0000256" key="3">
    <source>
        <dbReference type="ARBA" id="ARBA00012438"/>
    </source>
</evidence>
<dbReference type="SUPFAM" id="SSF55874">
    <property type="entry name" value="ATPase domain of HSP90 chaperone/DNA topoisomerase II/histidine kinase"/>
    <property type="match status" value="1"/>
</dbReference>
<dbReference type="PANTHER" id="PTHR45453:SF1">
    <property type="entry name" value="PHOSPHATE REGULON SENSOR PROTEIN PHOR"/>
    <property type="match status" value="1"/>
</dbReference>
<evidence type="ECO:0000256" key="2">
    <source>
        <dbReference type="ARBA" id="ARBA00004236"/>
    </source>
</evidence>
<evidence type="ECO:0000256" key="10">
    <source>
        <dbReference type="ARBA" id="ARBA00023012"/>
    </source>
</evidence>
<evidence type="ECO:0000256" key="4">
    <source>
        <dbReference type="ARBA" id="ARBA00022475"/>
    </source>
</evidence>
<name>A0A7Z0DA51_9ACTN</name>
<keyword evidence="5" id="KW-0597">Phosphoprotein</keyword>
<feature type="region of interest" description="Disordered" evidence="13">
    <location>
        <begin position="381"/>
        <end position="427"/>
    </location>
</feature>
<evidence type="ECO:0000313" key="16">
    <source>
        <dbReference type="Proteomes" id="UP000527616"/>
    </source>
</evidence>
<keyword evidence="16" id="KW-1185">Reference proteome</keyword>
<comment type="subcellular location">
    <subcellularLocation>
        <location evidence="2">Cell membrane</location>
    </subcellularLocation>
</comment>
<dbReference type="InterPro" id="IPR004358">
    <property type="entry name" value="Sig_transdc_His_kin-like_C"/>
</dbReference>
<keyword evidence="8 15" id="KW-0418">Kinase</keyword>
<dbReference type="PRINTS" id="PR00344">
    <property type="entry name" value="BCTRLSENSOR"/>
</dbReference>
<evidence type="ECO:0000256" key="12">
    <source>
        <dbReference type="ARBA" id="ARBA00039401"/>
    </source>
</evidence>
<evidence type="ECO:0000256" key="5">
    <source>
        <dbReference type="ARBA" id="ARBA00022553"/>
    </source>
</evidence>
<evidence type="ECO:0000256" key="1">
    <source>
        <dbReference type="ARBA" id="ARBA00000085"/>
    </source>
</evidence>
<proteinExistence type="predicted"/>
<evidence type="ECO:0000256" key="6">
    <source>
        <dbReference type="ARBA" id="ARBA00022679"/>
    </source>
</evidence>
<keyword evidence="4" id="KW-1003">Cell membrane</keyword>
<dbReference type="GO" id="GO:0004721">
    <property type="term" value="F:phosphoprotein phosphatase activity"/>
    <property type="evidence" value="ECO:0007669"/>
    <property type="project" value="TreeGrafter"/>
</dbReference>
<dbReference type="Gene3D" id="1.10.287.130">
    <property type="match status" value="1"/>
</dbReference>
<dbReference type="GO" id="GO:0000155">
    <property type="term" value="F:phosphorelay sensor kinase activity"/>
    <property type="evidence" value="ECO:0007669"/>
    <property type="project" value="InterPro"/>
</dbReference>
<keyword evidence="9" id="KW-0067">ATP-binding</keyword>
<dbReference type="Pfam" id="PF00512">
    <property type="entry name" value="HisKA"/>
    <property type="match status" value="1"/>
</dbReference>
<dbReference type="CDD" id="cd00075">
    <property type="entry name" value="HATPase"/>
    <property type="match status" value="1"/>
</dbReference>
<dbReference type="SMART" id="SM00388">
    <property type="entry name" value="HisKA"/>
    <property type="match status" value="1"/>
</dbReference>
<keyword evidence="6 15" id="KW-0808">Transferase</keyword>
<evidence type="ECO:0000256" key="9">
    <source>
        <dbReference type="ARBA" id="ARBA00022840"/>
    </source>
</evidence>
<keyword evidence="10" id="KW-0902">Two-component regulatory system</keyword>
<dbReference type="InterPro" id="IPR003661">
    <property type="entry name" value="HisK_dim/P_dom"/>
</dbReference>
<accession>A0A7Z0DA51</accession>
<reference evidence="15 16" key="1">
    <citation type="submission" date="2020-07" db="EMBL/GenBank/DDBJ databases">
        <title>Sequencing the genomes of 1000 actinobacteria strains.</title>
        <authorList>
            <person name="Klenk H.-P."/>
        </authorList>
    </citation>
    <scope>NUCLEOTIDE SEQUENCE [LARGE SCALE GENOMIC DNA]</scope>
    <source>
        <strain evidence="15 16">DSM 103164</strain>
    </source>
</reference>
<dbReference type="InterPro" id="IPR036097">
    <property type="entry name" value="HisK_dim/P_sf"/>
</dbReference>